<keyword evidence="3 11" id="KW-0808">Transferase</keyword>
<keyword evidence="2" id="KW-0597">Phosphoprotein</keyword>
<dbReference type="SUPFAM" id="SSF143724">
    <property type="entry name" value="PHP14-like"/>
    <property type="match status" value="1"/>
</dbReference>
<feature type="domain" description="Polyphosphate kinase middle" evidence="7">
    <location>
        <begin position="133"/>
        <end position="316"/>
    </location>
</feature>
<evidence type="ECO:0000256" key="3">
    <source>
        <dbReference type="ARBA" id="ARBA00022679"/>
    </source>
</evidence>
<dbReference type="Gene3D" id="3.30.1840.10">
    <property type="entry name" value="Polyphosphate kinase middle domain"/>
    <property type="match status" value="1"/>
</dbReference>
<dbReference type="Gene3D" id="1.20.58.310">
    <property type="entry name" value="Polyphosphate kinase N-terminal domain"/>
    <property type="match status" value="1"/>
</dbReference>
<dbReference type="EMBL" id="UOFY01000051">
    <property type="protein sequence ID" value="VAX10486.1"/>
    <property type="molecule type" value="Genomic_DNA"/>
</dbReference>
<dbReference type="GO" id="GO:0005524">
    <property type="term" value="F:ATP binding"/>
    <property type="evidence" value="ECO:0007669"/>
    <property type="project" value="UniProtKB-KW"/>
</dbReference>
<dbReference type="Pfam" id="PF02503">
    <property type="entry name" value="PP_kinase"/>
    <property type="match status" value="1"/>
</dbReference>
<dbReference type="EC" id="2.7.4.1" evidence="1"/>
<dbReference type="SUPFAM" id="SSF140356">
    <property type="entry name" value="PPK N-terminal domain-like"/>
    <property type="match status" value="1"/>
</dbReference>
<dbReference type="NCBIfam" id="NF003921">
    <property type="entry name" value="PRK05443.2-2"/>
    <property type="match status" value="1"/>
</dbReference>
<evidence type="ECO:0000259" key="8">
    <source>
        <dbReference type="Pfam" id="PF13089"/>
    </source>
</evidence>
<dbReference type="PANTHER" id="PTHR30218">
    <property type="entry name" value="POLYPHOSPHATE KINASE"/>
    <property type="match status" value="1"/>
</dbReference>
<dbReference type="InterPro" id="IPR041108">
    <property type="entry name" value="PP_kinase_C_1"/>
</dbReference>
<evidence type="ECO:0000259" key="10">
    <source>
        <dbReference type="Pfam" id="PF17941"/>
    </source>
</evidence>
<sequence>MEEVKEVEEVDLHQPELYINRELSLLEFNRRVLKLSRDEQMPLLERLRYLCISSTNLDEFFEIRVAGLKEKVDVPGSHNTPDNMSAMETLKAIRNTALELVEEQYRVLNNEFFPLLERENINFIRRSEWSERQENWLHCYFEESLLPMLTPMGLDPAHPFPRIINKSLSFIISLQGKDAFGRDSGMAVVQAPRSLPRLIQLPPNEDGNGENDYVFLSSIIHAYVSDLFHGMKITGTYQFRITRNSDLFVDTEEVDDLLHALEGELLSRRYSDVVRLEVDGDCPDEIIYFLLKTFRLKENDLYRADGPVNLNRLLQICDLPDKSNLRFQPFTPNIPPKLRSNPDIFSVIRKQDILLFHPFDSFLPFIDFLRQASTDPQVLAIKQTLYRTGPKSTVVDTLVQAARNNKVVTVVIEIRARFDEADNITLANRLQEAGAHVVYGVVGYKTHVKMALVVRREESGLKQYAHLSTGNYHPRTARIYTDYGLFTADKAIGEDVHKAFMQLTGLGKVSKLNKLLLSPFTMHQAVLDKIQREEDNVKNELPARIIVKMNALIEPKVVRALYKASMAGVKIDLIIRGICRIRPGVKGISENIQVRSIVGRFLEHTRVMYFQNNDKPEIYCSSADWMERNFFQRVELGFPIAAKKLSDAILHHLDYYLRDNTQAWVLNSDGSYTLLQPGKDDPFSAQQQLLAELADH</sequence>
<dbReference type="InterPro" id="IPR036832">
    <property type="entry name" value="PPK_N_dom_sf"/>
</dbReference>
<dbReference type="InterPro" id="IPR003414">
    <property type="entry name" value="PP_kinase"/>
</dbReference>
<dbReference type="Pfam" id="PF17941">
    <property type="entry name" value="PP_kinase_C_1"/>
    <property type="match status" value="1"/>
</dbReference>
<evidence type="ECO:0000259" key="7">
    <source>
        <dbReference type="Pfam" id="PF02503"/>
    </source>
</evidence>
<reference evidence="11" key="1">
    <citation type="submission" date="2018-06" db="EMBL/GenBank/DDBJ databases">
        <authorList>
            <person name="Zhirakovskaya E."/>
        </authorList>
    </citation>
    <scope>NUCLEOTIDE SEQUENCE</scope>
</reference>
<dbReference type="GO" id="GO:0006799">
    <property type="term" value="P:polyphosphate biosynthetic process"/>
    <property type="evidence" value="ECO:0007669"/>
    <property type="project" value="InterPro"/>
</dbReference>
<keyword evidence="5 11" id="KW-0418">Kinase</keyword>
<dbReference type="NCBIfam" id="TIGR03705">
    <property type="entry name" value="poly_P_kin"/>
    <property type="match status" value="1"/>
</dbReference>
<dbReference type="NCBIfam" id="NF003917">
    <property type="entry name" value="PRK05443.1-1"/>
    <property type="match status" value="1"/>
</dbReference>
<dbReference type="CDD" id="cd09165">
    <property type="entry name" value="PLDc_PaPPK1_C1_like"/>
    <property type="match status" value="1"/>
</dbReference>
<dbReference type="GO" id="GO:0009358">
    <property type="term" value="C:polyphosphate kinase complex"/>
    <property type="evidence" value="ECO:0007669"/>
    <property type="project" value="InterPro"/>
</dbReference>
<dbReference type="InterPro" id="IPR025198">
    <property type="entry name" value="PPK_N_dom"/>
</dbReference>
<dbReference type="PANTHER" id="PTHR30218:SF0">
    <property type="entry name" value="POLYPHOSPHATE KINASE"/>
    <property type="match status" value="1"/>
</dbReference>
<name>A0A3B1AWR7_9ZZZZ</name>
<organism evidence="11">
    <name type="scientific">hydrothermal vent metagenome</name>
    <dbReference type="NCBI Taxonomy" id="652676"/>
    <lineage>
        <taxon>unclassified sequences</taxon>
        <taxon>metagenomes</taxon>
        <taxon>ecological metagenomes</taxon>
    </lineage>
</organism>
<feature type="domain" description="Polyphosphate kinase C-terminal" evidence="9">
    <location>
        <begin position="515"/>
        <end position="686"/>
    </location>
</feature>
<keyword evidence="6" id="KW-0067">ATP-binding</keyword>
<dbReference type="GO" id="GO:0008976">
    <property type="term" value="F:polyphosphate kinase activity"/>
    <property type="evidence" value="ECO:0007669"/>
    <property type="project" value="UniProtKB-EC"/>
</dbReference>
<keyword evidence="4" id="KW-0547">Nucleotide-binding</keyword>
<dbReference type="InterPro" id="IPR024953">
    <property type="entry name" value="PP_kinase_middle"/>
</dbReference>
<proteinExistence type="inferred from homology"/>
<evidence type="ECO:0000256" key="1">
    <source>
        <dbReference type="ARBA" id="ARBA00012960"/>
    </source>
</evidence>
<evidence type="ECO:0000256" key="4">
    <source>
        <dbReference type="ARBA" id="ARBA00022741"/>
    </source>
</evidence>
<evidence type="ECO:0000256" key="5">
    <source>
        <dbReference type="ARBA" id="ARBA00022777"/>
    </source>
</evidence>
<evidence type="ECO:0000259" key="9">
    <source>
        <dbReference type="Pfam" id="PF13090"/>
    </source>
</evidence>
<dbReference type="PIRSF" id="PIRSF015589">
    <property type="entry name" value="PP_kinase"/>
    <property type="match status" value="1"/>
</dbReference>
<dbReference type="NCBIfam" id="NF003918">
    <property type="entry name" value="PRK05443.1-2"/>
    <property type="match status" value="1"/>
</dbReference>
<feature type="domain" description="Polyphosphate kinase N-terminal" evidence="8">
    <location>
        <begin position="18"/>
        <end position="123"/>
    </location>
</feature>
<dbReference type="AlphaFoldDB" id="A0A3B1AWR7"/>
<dbReference type="Pfam" id="PF13090">
    <property type="entry name" value="PP_kinase_C"/>
    <property type="match status" value="1"/>
</dbReference>
<feature type="domain" description="Polyphosphate kinase C-terminal" evidence="10">
    <location>
        <begin position="343"/>
        <end position="506"/>
    </location>
</feature>
<dbReference type="HAMAP" id="MF_00347">
    <property type="entry name" value="Polyphosphate_kinase"/>
    <property type="match status" value="1"/>
</dbReference>
<dbReference type="InterPro" id="IPR036830">
    <property type="entry name" value="PP_kinase_middle_dom_sf"/>
</dbReference>
<dbReference type="SUPFAM" id="SSF56024">
    <property type="entry name" value="Phospholipase D/nuclease"/>
    <property type="match status" value="2"/>
</dbReference>
<dbReference type="Gene3D" id="3.30.870.10">
    <property type="entry name" value="Endonuclease Chain A"/>
    <property type="match status" value="2"/>
</dbReference>
<dbReference type="Pfam" id="PF13089">
    <property type="entry name" value="PP_kinase_N"/>
    <property type="match status" value="1"/>
</dbReference>
<dbReference type="InterPro" id="IPR025200">
    <property type="entry name" value="PPK_C_dom2"/>
</dbReference>
<evidence type="ECO:0000256" key="2">
    <source>
        <dbReference type="ARBA" id="ARBA00022553"/>
    </source>
</evidence>
<accession>A0A3B1AWR7</accession>
<evidence type="ECO:0000313" key="11">
    <source>
        <dbReference type="EMBL" id="VAX10486.1"/>
    </source>
</evidence>
<protein>
    <recommendedName>
        <fullName evidence="1">ATP-polyphosphate phosphotransferase</fullName>
        <ecNumber evidence="1">2.7.4.1</ecNumber>
    </recommendedName>
</protein>
<gene>
    <name evidence="11" type="ORF">MNBD_GAMMA25-1406</name>
</gene>
<evidence type="ECO:0000256" key="6">
    <source>
        <dbReference type="ARBA" id="ARBA00022840"/>
    </source>
</evidence>
<dbReference type="CDD" id="cd09168">
    <property type="entry name" value="PLDc_PaPPK1_C2_like"/>
    <property type="match status" value="1"/>
</dbReference>